<dbReference type="Pfam" id="PF07992">
    <property type="entry name" value="Pyr_redox_2"/>
    <property type="match status" value="1"/>
</dbReference>
<dbReference type="InterPro" id="IPR036188">
    <property type="entry name" value="FAD/NAD-bd_sf"/>
</dbReference>
<dbReference type="OrthoDB" id="9781621at2"/>
<dbReference type="Proteomes" id="UP000198312">
    <property type="component" value="Chromosome"/>
</dbReference>
<dbReference type="PRINTS" id="PR00411">
    <property type="entry name" value="PNDRDTASEI"/>
</dbReference>
<feature type="domain" description="FAD/NAD(P)-binding" evidence="6">
    <location>
        <begin position="5"/>
        <end position="324"/>
    </location>
</feature>
<proteinExistence type="inferred from homology"/>
<sequence length="406" mass="44703">MNKPSIVVLGAGYGGMVTTVKLQKSLGINEADITLVNKHDYHYQTTWLHENAAGTLHHDRTRIAINDVIKLNKVNFVKDTVISINPKENKVRLKNGELSYDYLVIGLGFEAATFGIPGLDEHAFTIGSINRARLIREHIEYNFAMYNNENEPNDARLTIVVGGGGFTGIEFVGELANRVPELCKEYDIDKHKVRIINVEGAPTVLPGFDPDLVEYAMNSLEARGVEFKTGALLKECKADRIIIEKDGKPEEIPTMTTVWAAGVRANSIVEASGFETNRGKIQVREDMRAPDYDNVFVVGDCALVMNEESGRPFPPTAQIAIQMAETVAHNVKSLAAGSGEVERFEPKILGTVASLGHDDAIGVVLNNRKVFGFMATVMKKVIDNRYLLKLGGPGLLVKKGKFNIFY</sequence>
<dbReference type="InterPro" id="IPR023753">
    <property type="entry name" value="FAD/NAD-binding_dom"/>
</dbReference>
<evidence type="ECO:0000256" key="3">
    <source>
        <dbReference type="ARBA" id="ARBA00022630"/>
    </source>
</evidence>
<dbReference type="PANTHER" id="PTHR42913">
    <property type="entry name" value="APOPTOSIS-INDUCING FACTOR 1"/>
    <property type="match status" value="1"/>
</dbReference>
<keyword evidence="8" id="KW-1185">Reference proteome</keyword>
<dbReference type="KEGG" id="vil:CFK37_12275"/>
<evidence type="ECO:0000256" key="1">
    <source>
        <dbReference type="ARBA" id="ARBA00001974"/>
    </source>
</evidence>
<gene>
    <name evidence="7" type="ORF">CFK37_12275</name>
</gene>
<comment type="cofactor">
    <cofactor evidence="1">
        <name>FAD</name>
        <dbReference type="ChEBI" id="CHEBI:57692"/>
    </cofactor>
</comment>
<reference evidence="7 8" key="1">
    <citation type="submission" date="2017-07" db="EMBL/GenBank/DDBJ databases">
        <title>Virgibacillus sp. LM2416.</title>
        <authorList>
            <person name="Tak E.J."/>
            <person name="Bae J.-W."/>
        </authorList>
    </citation>
    <scope>NUCLEOTIDE SEQUENCE [LARGE SCALE GENOMIC DNA]</scope>
    <source>
        <strain evidence="7 8">LM2416</strain>
    </source>
</reference>
<organism evidence="7 8">
    <name type="scientific">Virgibacillus phasianinus</name>
    <dbReference type="NCBI Taxonomy" id="2017483"/>
    <lineage>
        <taxon>Bacteria</taxon>
        <taxon>Bacillati</taxon>
        <taxon>Bacillota</taxon>
        <taxon>Bacilli</taxon>
        <taxon>Bacillales</taxon>
        <taxon>Bacillaceae</taxon>
        <taxon>Virgibacillus</taxon>
    </lineage>
</organism>
<dbReference type="SUPFAM" id="SSF51905">
    <property type="entry name" value="FAD/NAD(P)-binding domain"/>
    <property type="match status" value="2"/>
</dbReference>
<keyword evidence="3" id="KW-0285">Flavoprotein</keyword>
<evidence type="ECO:0000313" key="8">
    <source>
        <dbReference type="Proteomes" id="UP000198312"/>
    </source>
</evidence>
<dbReference type="RefSeq" id="WP_089062128.1">
    <property type="nucleotide sequence ID" value="NZ_CP022315.1"/>
</dbReference>
<dbReference type="PANTHER" id="PTHR42913:SF3">
    <property type="entry name" value="64 KDA MITOCHONDRIAL NADH DEHYDROGENASE (EUROFUNG)"/>
    <property type="match status" value="1"/>
</dbReference>
<dbReference type="GO" id="GO:0003955">
    <property type="term" value="F:NAD(P)H dehydrogenase (quinone) activity"/>
    <property type="evidence" value="ECO:0007669"/>
    <property type="project" value="TreeGrafter"/>
</dbReference>
<dbReference type="AlphaFoldDB" id="A0A220U425"/>
<keyword evidence="5" id="KW-0560">Oxidoreductase</keyword>
<evidence type="ECO:0000256" key="2">
    <source>
        <dbReference type="ARBA" id="ARBA00005272"/>
    </source>
</evidence>
<dbReference type="InterPro" id="IPR051169">
    <property type="entry name" value="NADH-Q_oxidoreductase"/>
</dbReference>
<name>A0A220U425_9BACI</name>
<accession>A0A220U425</accession>
<dbReference type="Gene3D" id="3.50.50.100">
    <property type="match status" value="1"/>
</dbReference>
<evidence type="ECO:0000256" key="4">
    <source>
        <dbReference type="ARBA" id="ARBA00022827"/>
    </source>
</evidence>
<evidence type="ECO:0000259" key="6">
    <source>
        <dbReference type="Pfam" id="PF07992"/>
    </source>
</evidence>
<dbReference type="GO" id="GO:0019646">
    <property type="term" value="P:aerobic electron transport chain"/>
    <property type="evidence" value="ECO:0007669"/>
    <property type="project" value="TreeGrafter"/>
</dbReference>
<protein>
    <submittedName>
        <fullName evidence="7">FAD-dependent oxidoreductase</fullName>
    </submittedName>
</protein>
<keyword evidence="4" id="KW-0274">FAD</keyword>
<dbReference type="PRINTS" id="PR00368">
    <property type="entry name" value="FADPNR"/>
</dbReference>
<dbReference type="EMBL" id="CP022315">
    <property type="protein sequence ID" value="ASK62869.1"/>
    <property type="molecule type" value="Genomic_DNA"/>
</dbReference>
<evidence type="ECO:0000313" key="7">
    <source>
        <dbReference type="EMBL" id="ASK62869.1"/>
    </source>
</evidence>
<evidence type="ECO:0000256" key="5">
    <source>
        <dbReference type="ARBA" id="ARBA00023002"/>
    </source>
</evidence>
<comment type="similarity">
    <text evidence="2">Belongs to the NADH dehydrogenase family.</text>
</comment>